<proteinExistence type="predicted"/>
<organism evidence="2">
    <name type="scientific">Zea mays</name>
    <name type="common">Maize</name>
    <dbReference type="NCBI Taxonomy" id="4577"/>
    <lineage>
        <taxon>Eukaryota</taxon>
        <taxon>Viridiplantae</taxon>
        <taxon>Streptophyta</taxon>
        <taxon>Embryophyta</taxon>
        <taxon>Tracheophyta</taxon>
        <taxon>Spermatophyta</taxon>
        <taxon>Magnoliopsida</taxon>
        <taxon>Liliopsida</taxon>
        <taxon>Poales</taxon>
        <taxon>Poaceae</taxon>
        <taxon>PACMAD clade</taxon>
        <taxon>Panicoideae</taxon>
        <taxon>Andropogonodae</taxon>
        <taxon>Andropogoneae</taxon>
        <taxon>Tripsacinae</taxon>
        <taxon>Zea</taxon>
    </lineage>
</organism>
<name>A0A1D6FL26_MAIZE</name>
<evidence type="ECO:0000313" key="2">
    <source>
        <dbReference type="EMBL" id="AQK92400.1"/>
    </source>
</evidence>
<feature type="compositionally biased region" description="Basic and acidic residues" evidence="1">
    <location>
        <begin position="23"/>
        <end position="34"/>
    </location>
</feature>
<reference evidence="2" key="1">
    <citation type="submission" date="2015-12" db="EMBL/GenBank/DDBJ databases">
        <title>Update maize B73 reference genome by single molecule sequencing technologies.</title>
        <authorList>
            <consortium name="Maize Genome Sequencing Project"/>
            <person name="Ware D."/>
        </authorList>
    </citation>
    <scope>NUCLEOTIDE SEQUENCE</scope>
    <source>
        <tissue evidence="2">Seedling</tissue>
    </source>
</reference>
<gene>
    <name evidence="2" type="ORF">ZEAMMB73_Zm00001d009672</name>
</gene>
<sequence>MREDSWDAGFELGVDEANATDADNAKVRAESKEPVDGDLALDVKLVLLDGAIVPDAHYQDEDESKNDWDPGSLPELDECG</sequence>
<feature type="region of interest" description="Disordered" evidence="1">
    <location>
        <begin position="55"/>
        <end position="80"/>
    </location>
</feature>
<feature type="region of interest" description="Disordered" evidence="1">
    <location>
        <begin position="1"/>
        <end position="34"/>
    </location>
</feature>
<dbReference type="EMBL" id="CM000784">
    <property type="protein sequence ID" value="AQK92400.1"/>
    <property type="molecule type" value="Genomic_DNA"/>
</dbReference>
<evidence type="ECO:0000256" key="1">
    <source>
        <dbReference type="SAM" id="MobiDB-lite"/>
    </source>
</evidence>
<protein>
    <submittedName>
        <fullName evidence="2">Uncharacterized protein</fullName>
    </submittedName>
</protein>
<dbReference type="AlphaFoldDB" id="A0A1D6FL26"/>
<dbReference type="InParanoid" id="A0A1D6FL26"/>
<dbReference type="OMA" id="PELDECG"/>
<accession>A0A1D6FL26</accession>